<evidence type="ECO:0000256" key="6">
    <source>
        <dbReference type="ARBA" id="ARBA00022691"/>
    </source>
</evidence>
<evidence type="ECO:0000256" key="9">
    <source>
        <dbReference type="ARBA" id="ARBA00022837"/>
    </source>
</evidence>
<comment type="pathway">
    <text evidence="2">Protein modification; peptidyl-diphthamide biosynthesis.</text>
</comment>
<dbReference type="STRING" id="93759.A0A1R3G0W0"/>
<gene>
    <name evidence="15" type="ORF">COLO4_37538</name>
</gene>
<dbReference type="InterPro" id="IPR037104">
    <property type="entry name" value="Annexin_sf"/>
</dbReference>
<dbReference type="GO" id="GO:0006950">
    <property type="term" value="P:response to stress"/>
    <property type="evidence" value="ECO:0007669"/>
    <property type="project" value="UniProtKB-ARBA"/>
</dbReference>
<evidence type="ECO:0000259" key="14">
    <source>
        <dbReference type="Pfam" id="PF00590"/>
    </source>
</evidence>
<dbReference type="PROSITE" id="PS00223">
    <property type="entry name" value="ANNEXIN_1"/>
    <property type="match status" value="1"/>
</dbReference>
<dbReference type="Pfam" id="PF00191">
    <property type="entry name" value="Annexin"/>
    <property type="match status" value="3"/>
</dbReference>
<keyword evidence="8 13" id="KW-0677">Repeat</keyword>
<dbReference type="PANTHER" id="PTHR10882">
    <property type="entry name" value="DIPHTHINE SYNTHASE"/>
    <property type="match status" value="1"/>
</dbReference>
<evidence type="ECO:0000256" key="10">
    <source>
        <dbReference type="ARBA" id="ARBA00023216"/>
    </source>
</evidence>
<keyword evidence="11 13" id="KW-0111">Calcium/phospholipid-binding</keyword>
<evidence type="ECO:0000256" key="12">
    <source>
        <dbReference type="ARBA" id="ARBA00048752"/>
    </source>
</evidence>
<dbReference type="FunFam" id="1.10.220.10:FF:000006">
    <property type="entry name" value="Annexin"/>
    <property type="match status" value="1"/>
</dbReference>
<dbReference type="FunFam" id="3.30.950.10:FF:000004">
    <property type="entry name" value="Diphthine synthase putative"/>
    <property type="match status" value="1"/>
</dbReference>
<dbReference type="GO" id="GO:0032259">
    <property type="term" value="P:methylation"/>
    <property type="evidence" value="ECO:0007669"/>
    <property type="project" value="UniProtKB-KW"/>
</dbReference>
<keyword evidence="16" id="KW-1185">Reference proteome</keyword>
<comment type="similarity">
    <text evidence="13">Belongs to the annexin family.</text>
</comment>
<comment type="caution">
    <text evidence="15">The sequence shown here is derived from an EMBL/GenBank/DDBJ whole genome shotgun (WGS) entry which is preliminary data.</text>
</comment>
<evidence type="ECO:0000256" key="1">
    <source>
        <dbReference type="ARBA" id="ARBA00004006"/>
    </source>
</evidence>
<dbReference type="Gene3D" id="1.10.220.10">
    <property type="entry name" value="Annexin"/>
    <property type="match status" value="2"/>
</dbReference>
<sequence length="478" mass="53825">MLYIIGLGLGDEKDITLKGLDAVKRCEKVYIESYTSLLSFGISSDGLSTLERLYGKPITVADREMVEEKADSFLSEARGSDVAFLVVGDPFGATTHTDLVVRANTLGVDVKVVHNASVMNAIGICGLQLYRYGETVSIPFFTESWRPDSFYEKIQRNRNLGLHTLCLLDIRVKEPTLESLCRGRKQYEPPRFMTINTAIEQLLEVEQKLGESVYDENTYCVGFARLGSEDQMIVAGTMRQLQMVDFGKPLHCLVIVGWGTDENAIVSILGHRNLFQRKLIRLAFEEIYHQDLLEQLKCELSGDFERAVSLWTLDPADRDAVLAHEALQKCVADYKVIVEIACVRSPEDLLAVKRAYKFRYKHSLEEDLASYTSGNIRKGLSGGPTTDHDYFSALRTVIRCIRDPKKYFAKVLRAAINMPGTDEDALTRVIITRAEKDLKEIKELYLKRNNVTLHEAVARDISGDYKAFLLALLGAEEN</sequence>
<evidence type="ECO:0000313" key="15">
    <source>
        <dbReference type="EMBL" id="OMO51726.1"/>
    </source>
</evidence>
<feature type="domain" description="Tetrapyrrole methylase" evidence="14">
    <location>
        <begin position="1"/>
        <end position="241"/>
    </location>
</feature>
<dbReference type="OrthoDB" id="2516at2759"/>
<dbReference type="InterPro" id="IPR018252">
    <property type="entry name" value="Annexin_repeat_CS"/>
</dbReference>
<dbReference type="SMART" id="SM00335">
    <property type="entry name" value="ANX"/>
    <property type="match status" value="3"/>
</dbReference>
<comment type="function">
    <text evidence="1">S-adenosyl-L-methionine-dependent methyltransferase that catalyzes four methylations of the modified target histidine residue in translation elongation factor 2 (EF-2), to form an intermediate called diphthine methyl ester. The four successive methylation reactions represent the second step of diphthamide biosynthesis.</text>
</comment>
<evidence type="ECO:0000256" key="8">
    <source>
        <dbReference type="ARBA" id="ARBA00022737"/>
    </source>
</evidence>
<dbReference type="AlphaFoldDB" id="A0A1R3G0W0"/>
<dbReference type="InterPro" id="IPR035996">
    <property type="entry name" value="4pyrrol_Methylase_sf"/>
</dbReference>
<keyword evidence="5" id="KW-0808">Transferase</keyword>
<name>A0A1R3G0W0_9ROSI</name>
<dbReference type="GO" id="GO:0017183">
    <property type="term" value="P:protein histidyl modification to diphthamide"/>
    <property type="evidence" value="ECO:0007669"/>
    <property type="project" value="UniProtKB-UniPathway"/>
</dbReference>
<dbReference type="GO" id="GO:0005509">
    <property type="term" value="F:calcium ion binding"/>
    <property type="evidence" value="ECO:0007669"/>
    <property type="project" value="InterPro"/>
</dbReference>
<keyword evidence="10 13" id="KW-0041">Annexin</keyword>
<keyword evidence="9 13" id="KW-0106">Calcium</keyword>
<keyword evidence="6" id="KW-0949">S-adenosyl-L-methionine</keyword>
<dbReference type="InterPro" id="IPR018502">
    <property type="entry name" value="Annexin_repeat"/>
</dbReference>
<dbReference type="FunFam" id="1.10.220.10:FF:000001">
    <property type="entry name" value="Annexin"/>
    <property type="match status" value="1"/>
</dbReference>
<evidence type="ECO:0000313" key="16">
    <source>
        <dbReference type="Proteomes" id="UP000187203"/>
    </source>
</evidence>
<comment type="catalytic activity">
    <reaction evidence="12">
        <text>2-[(3S)-amino-3-carboxypropyl]-L-histidyl-[translation elongation factor 2] + 4 S-adenosyl-L-methionine = diphthine methyl ester-[translation elongation factor 2] + 4 S-adenosyl-L-homocysteine + 3 H(+)</text>
        <dbReference type="Rhea" id="RHEA:42652"/>
        <dbReference type="Rhea" id="RHEA-COMP:9749"/>
        <dbReference type="Rhea" id="RHEA-COMP:10173"/>
        <dbReference type="ChEBI" id="CHEBI:15378"/>
        <dbReference type="ChEBI" id="CHEBI:57856"/>
        <dbReference type="ChEBI" id="CHEBI:59789"/>
        <dbReference type="ChEBI" id="CHEBI:73995"/>
        <dbReference type="ChEBI" id="CHEBI:79005"/>
        <dbReference type="EC" id="2.1.1.314"/>
    </reaction>
</comment>
<dbReference type="Gene3D" id="3.40.1010.10">
    <property type="entry name" value="Cobalt-precorrin-4 Transmethylase, Domain 1"/>
    <property type="match status" value="1"/>
</dbReference>
<evidence type="ECO:0000256" key="4">
    <source>
        <dbReference type="ARBA" id="ARBA00022603"/>
    </source>
</evidence>
<dbReference type="Gene3D" id="3.30.950.10">
    <property type="entry name" value="Methyltransferase, Cobalt-precorrin-4 Transmethylase, Domain 2"/>
    <property type="match status" value="1"/>
</dbReference>
<dbReference type="PANTHER" id="PTHR10882:SF0">
    <property type="entry name" value="DIPHTHINE METHYL ESTER SYNTHASE"/>
    <property type="match status" value="1"/>
</dbReference>
<dbReference type="GO" id="GO:0141133">
    <property type="term" value="F:diphthine methyl ester synthase activity"/>
    <property type="evidence" value="ECO:0007669"/>
    <property type="project" value="UniProtKB-EC"/>
</dbReference>
<comment type="domain">
    <text evidence="13">A pair of annexin repeats may form one binding site for calcium and phospholipid.</text>
</comment>
<evidence type="ECO:0000256" key="5">
    <source>
        <dbReference type="ARBA" id="ARBA00022679"/>
    </source>
</evidence>
<dbReference type="InterPro" id="IPR004551">
    <property type="entry name" value="Dphthn_synthase"/>
</dbReference>
<dbReference type="PROSITE" id="PS51897">
    <property type="entry name" value="ANNEXIN_2"/>
    <property type="match status" value="3"/>
</dbReference>
<keyword evidence="7" id="KW-0479">Metal-binding</keyword>
<reference evidence="16" key="1">
    <citation type="submission" date="2013-09" db="EMBL/GenBank/DDBJ databases">
        <title>Corchorus olitorius genome sequencing.</title>
        <authorList>
            <person name="Alam M."/>
            <person name="Haque M.S."/>
            <person name="Islam M.S."/>
            <person name="Emdad E.M."/>
            <person name="Islam M.M."/>
            <person name="Ahmed B."/>
            <person name="Halim A."/>
            <person name="Hossen Q.M.M."/>
            <person name="Hossain M.Z."/>
            <person name="Ahmed R."/>
            <person name="Khan M.M."/>
            <person name="Islam R."/>
            <person name="Rashid M.M."/>
            <person name="Khan S.A."/>
            <person name="Rahman M.S."/>
            <person name="Alam M."/>
            <person name="Yahiya A.S."/>
            <person name="Khan M.S."/>
            <person name="Azam M.S."/>
            <person name="Haque T."/>
            <person name="Lashkar M.Z.H."/>
            <person name="Akhand A.I."/>
            <person name="Morshed G."/>
            <person name="Roy S."/>
            <person name="Uddin K.S."/>
            <person name="Rabeya T."/>
            <person name="Hossain A.S."/>
            <person name="Chowdhury A."/>
            <person name="Snigdha A.R."/>
            <person name="Mortoza M.S."/>
            <person name="Matin S.A."/>
            <person name="Hoque S.M.E."/>
            <person name="Islam M.K."/>
            <person name="Roy D.K."/>
            <person name="Haider R."/>
            <person name="Moosa M.M."/>
            <person name="Elias S.M."/>
            <person name="Hasan A.M."/>
            <person name="Jahan S."/>
            <person name="Shafiuddin M."/>
            <person name="Mahmood N."/>
            <person name="Shommy N.S."/>
        </authorList>
    </citation>
    <scope>NUCLEOTIDE SEQUENCE [LARGE SCALE GENOMIC DNA]</scope>
    <source>
        <strain evidence="16">cv. O-4</strain>
    </source>
</reference>
<dbReference type="Pfam" id="PF00590">
    <property type="entry name" value="TP_methylase"/>
    <property type="match status" value="1"/>
</dbReference>
<dbReference type="PRINTS" id="PR00196">
    <property type="entry name" value="ANNEXIN"/>
</dbReference>
<dbReference type="InterPro" id="IPR000878">
    <property type="entry name" value="4pyrrol_Mease"/>
</dbReference>
<dbReference type="Proteomes" id="UP000187203">
    <property type="component" value="Unassembled WGS sequence"/>
</dbReference>
<organism evidence="15 16">
    <name type="scientific">Corchorus olitorius</name>
    <dbReference type="NCBI Taxonomy" id="93759"/>
    <lineage>
        <taxon>Eukaryota</taxon>
        <taxon>Viridiplantae</taxon>
        <taxon>Streptophyta</taxon>
        <taxon>Embryophyta</taxon>
        <taxon>Tracheophyta</taxon>
        <taxon>Spermatophyta</taxon>
        <taxon>Magnoliopsida</taxon>
        <taxon>eudicotyledons</taxon>
        <taxon>Gunneridae</taxon>
        <taxon>Pentapetalae</taxon>
        <taxon>rosids</taxon>
        <taxon>malvids</taxon>
        <taxon>Malvales</taxon>
        <taxon>Malvaceae</taxon>
        <taxon>Grewioideae</taxon>
        <taxon>Apeibeae</taxon>
        <taxon>Corchorus</taxon>
    </lineage>
</organism>
<evidence type="ECO:0000256" key="13">
    <source>
        <dbReference type="RuleBase" id="RU003540"/>
    </source>
</evidence>
<dbReference type="FunFam" id="3.40.1010.10:FF:000004">
    <property type="entry name" value="Putative diphthine synthase"/>
    <property type="match status" value="1"/>
</dbReference>
<dbReference type="NCBIfam" id="TIGR00522">
    <property type="entry name" value="dph5"/>
    <property type="match status" value="1"/>
</dbReference>
<keyword evidence="4 15" id="KW-0489">Methyltransferase</keyword>
<evidence type="ECO:0000256" key="11">
    <source>
        <dbReference type="ARBA" id="ARBA00023302"/>
    </source>
</evidence>
<dbReference type="InterPro" id="IPR001464">
    <property type="entry name" value="Annexin"/>
</dbReference>
<comment type="similarity">
    <text evidence="3">Belongs to the diphthine synthase family.</text>
</comment>
<dbReference type="UniPathway" id="UPA00559"/>
<evidence type="ECO:0000256" key="7">
    <source>
        <dbReference type="ARBA" id="ARBA00022723"/>
    </source>
</evidence>
<protein>
    <recommendedName>
        <fullName evidence="13">Annexin</fullName>
    </recommendedName>
</protein>
<dbReference type="SUPFAM" id="SSF53790">
    <property type="entry name" value="Tetrapyrrole methylase"/>
    <property type="match status" value="1"/>
</dbReference>
<dbReference type="SUPFAM" id="SSF47874">
    <property type="entry name" value="Annexin"/>
    <property type="match status" value="1"/>
</dbReference>
<accession>A0A1R3G0W0</accession>
<dbReference type="EMBL" id="AWUE01024068">
    <property type="protein sequence ID" value="OMO51726.1"/>
    <property type="molecule type" value="Genomic_DNA"/>
</dbReference>
<dbReference type="InterPro" id="IPR014776">
    <property type="entry name" value="4pyrrole_Mease_sub2"/>
</dbReference>
<evidence type="ECO:0000256" key="2">
    <source>
        <dbReference type="ARBA" id="ARBA00005156"/>
    </source>
</evidence>
<dbReference type="HAMAP" id="MF_01084">
    <property type="entry name" value="Diphthine_synth"/>
    <property type="match status" value="1"/>
</dbReference>
<dbReference type="InterPro" id="IPR014777">
    <property type="entry name" value="4pyrrole_Mease_sub1"/>
</dbReference>
<dbReference type="CDD" id="cd11647">
    <property type="entry name" value="DHP5_DphB"/>
    <property type="match status" value="1"/>
</dbReference>
<dbReference type="GO" id="GO:0005544">
    <property type="term" value="F:calcium-dependent phospholipid binding"/>
    <property type="evidence" value="ECO:0007669"/>
    <property type="project" value="UniProtKB-KW"/>
</dbReference>
<evidence type="ECO:0000256" key="3">
    <source>
        <dbReference type="ARBA" id="ARBA00006729"/>
    </source>
</evidence>
<proteinExistence type="inferred from homology"/>